<dbReference type="GO" id="GO:0003729">
    <property type="term" value="F:mRNA binding"/>
    <property type="evidence" value="ECO:0007669"/>
    <property type="project" value="TreeGrafter"/>
</dbReference>
<keyword evidence="6" id="KW-1185">Reference proteome</keyword>
<dbReference type="Pfam" id="PF04146">
    <property type="entry name" value="YTH"/>
    <property type="match status" value="1"/>
</dbReference>
<feature type="compositionally biased region" description="Low complexity" evidence="2">
    <location>
        <begin position="423"/>
        <end position="437"/>
    </location>
</feature>
<dbReference type="AlphaFoldDB" id="A0AAD9L706"/>
<dbReference type="Proteomes" id="UP001182556">
    <property type="component" value="Unassembled WGS sequence"/>
</dbReference>
<dbReference type="GO" id="GO:0000398">
    <property type="term" value="P:mRNA splicing, via spliceosome"/>
    <property type="evidence" value="ECO:0007669"/>
    <property type="project" value="TreeGrafter"/>
</dbReference>
<proteinExistence type="predicted"/>
<dbReference type="CDD" id="cd00590">
    <property type="entry name" value="RRM_SF"/>
    <property type="match status" value="1"/>
</dbReference>
<comment type="caution">
    <text evidence="5">The sequence shown here is derived from an EMBL/GenBank/DDBJ whole genome shotgun (WGS) entry which is preliminary data.</text>
</comment>
<feature type="compositionally biased region" description="Polar residues" evidence="2">
    <location>
        <begin position="465"/>
        <end position="476"/>
    </location>
</feature>
<evidence type="ECO:0000256" key="2">
    <source>
        <dbReference type="SAM" id="MobiDB-lite"/>
    </source>
</evidence>
<sequence length="629" mass="70772">MSRPPWQRPPDEVPYSPRAETFRVEDVMNSMHHLALHDNSSHFQPFIPYTGAGGFHTQYQPYPYHSYPIQPPAYPPLRSEPTSSIQPSLQFPPHASTTWGSPLMTSNPAFSSAHGGTGDIHSNRGYYAPPAWVAQAPMGQNWAHNGQTRAPIPGPAKMDTFNRALRGGPFVDEKARERKAYHPQPPTNRSDWVMWVGNVPPNTTHEELWKYFNSDIGAPSWRGPSSIFLISRSSCAFVNLTSEEDLARAVAHFNGRSLRPWDPRCPRLVCRVRKKDDDLRSGVGAQRGTGMHRDWVKQQQPEPPSPAILEHPPEGEGRRRESIVDVDELKHKSSASCASTNSSFLARNFPMRCFILKSATTSELEESVRTGFWRTQRHNEPVLDQAFRTSQEVFLIFGANKSGEFFGFAKMIEPIDKEKAKKYSSSSGTKTGAKLKSQQADEEDENARRQRGGSEPTRPSYFLLPSQSRITSTSPGEITPAEEYRHTADTRSNTDPTRPRPESRAQQGDHVEYFPPASTPPQPLNAEELPHILTPATEPPRADADGVLRKDTIVAPAEREKHPEDEADERGSSFHIQWIKVGRLPFNQTRQLRNPWNADREVKVSRDGTEVEPAVGKQLMSMWDDFPIV</sequence>
<dbReference type="GO" id="GO:0005654">
    <property type="term" value="C:nucleoplasm"/>
    <property type="evidence" value="ECO:0007669"/>
    <property type="project" value="TreeGrafter"/>
</dbReference>
<accession>A0AAD9L706</accession>
<feature type="domain" description="YTH" evidence="4">
    <location>
        <begin position="351"/>
        <end position="623"/>
    </location>
</feature>
<dbReference type="PROSITE" id="PS50882">
    <property type="entry name" value="YTH"/>
    <property type="match status" value="1"/>
</dbReference>
<reference evidence="5" key="1">
    <citation type="submission" date="2023-02" db="EMBL/GenBank/DDBJ databases">
        <title>Identification and recombinant expression of a fungal hydrolase from Papiliotrema laurentii that hydrolyzes apple cutin and clears colloidal polyester polyurethane.</title>
        <authorList>
            <consortium name="DOE Joint Genome Institute"/>
            <person name="Roman V.A."/>
            <person name="Bojanowski C."/>
            <person name="Crable B.R."/>
            <person name="Wagner D.N."/>
            <person name="Hung C.S."/>
            <person name="Nadeau L.J."/>
            <person name="Schratz L."/>
            <person name="Haridas S."/>
            <person name="Pangilinan J."/>
            <person name="Lipzen A."/>
            <person name="Na H."/>
            <person name="Yan M."/>
            <person name="Ng V."/>
            <person name="Grigoriev I.V."/>
            <person name="Spatafora J.W."/>
            <person name="Barlow D."/>
            <person name="Biffinger J."/>
            <person name="Kelley-Loughnane N."/>
            <person name="Varaljay V.A."/>
            <person name="Crookes-Goodson W.J."/>
        </authorList>
    </citation>
    <scope>NUCLEOTIDE SEQUENCE</scope>
    <source>
        <strain evidence="5">5307AH</strain>
    </source>
</reference>
<evidence type="ECO:0000313" key="6">
    <source>
        <dbReference type="Proteomes" id="UP001182556"/>
    </source>
</evidence>
<dbReference type="SMART" id="SM00360">
    <property type="entry name" value="RRM"/>
    <property type="match status" value="1"/>
</dbReference>
<gene>
    <name evidence="5" type="ORF">DB88DRAFT_462286</name>
</gene>
<feature type="compositionally biased region" description="Basic and acidic residues" evidence="2">
    <location>
        <begin position="311"/>
        <end position="321"/>
    </location>
</feature>
<dbReference type="GO" id="GO:1990247">
    <property type="term" value="F:N6-methyladenosine-containing RNA reader activity"/>
    <property type="evidence" value="ECO:0007669"/>
    <property type="project" value="TreeGrafter"/>
</dbReference>
<evidence type="ECO:0000259" key="3">
    <source>
        <dbReference type="PROSITE" id="PS50102"/>
    </source>
</evidence>
<dbReference type="PANTHER" id="PTHR12357:SF3">
    <property type="entry name" value="YTH DOMAIN-CONTAINING PROTEIN 1"/>
    <property type="match status" value="1"/>
</dbReference>
<dbReference type="InterPro" id="IPR057720">
    <property type="entry name" value="RRM_YTH1"/>
</dbReference>
<dbReference type="Gene3D" id="3.10.590.10">
    <property type="entry name" value="ph1033 like domains"/>
    <property type="match status" value="2"/>
</dbReference>
<feature type="region of interest" description="Disordered" evidence="2">
    <location>
        <begin position="420"/>
        <end position="526"/>
    </location>
</feature>
<dbReference type="InterPro" id="IPR012677">
    <property type="entry name" value="Nucleotide-bd_a/b_plait_sf"/>
</dbReference>
<evidence type="ECO:0000313" key="5">
    <source>
        <dbReference type="EMBL" id="KAK1925835.1"/>
    </source>
</evidence>
<dbReference type="InterPro" id="IPR045168">
    <property type="entry name" value="YTH_prot"/>
</dbReference>
<dbReference type="SUPFAM" id="SSF54928">
    <property type="entry name" value="RNA-binding domain, RBD"/>
    <property type="match status" value="1"/>
</dbReference>
<keyword evidence="1" id="KW-0694">RNA-binding</keyword>
<name>A0AAD9L706_PAPLA</name>
<dbReference type="InterPro" id="IPR000504">
    <property type="entry name" value="RRM_dom"/>
</dbReference>
<dbReference type="PANTHER" id="PTHR12357">
    <property type="entry name" value="YTH YT521-B HOMOLOGY DOMAIN-CONTAINING"/>
    <property type="match status" value="1"/>
</dbReference>
<dbReference type="Gene3D" id="3.30.70.330">
    <property type="match status" value="1"/>
</dbReference>
<feature type="compositionally biased region" description="Basic and acidic residues" evidence="2">
    <location>
        <begin position="497"/>
        <end position="512"/>
    </location>
</feature>
<dbReference type="InterPro" id="IPR007275">
    <property type="entry name" value="YTH_domain"/>
</dbReference>
<protein>
    <submittedName>
        <fullName evidence="5">YT521-B-like domain-containing protein</fullName>
    </submittedName>
</protein>
<evidence type="ECO:0000259" key="4">
    <source>
        <dbReference type="PROSITE" id="PS50882"/>
    </source>
</evidence>
<feature type="domain" description="RRM" evidence="3">
    <location>
        <begin position="192"/>
        <end position="264"/>
    </location>
</feature>
<dbReference type="CDD" id="cd21134">
    <property type="entry name" value="YTH"/>
    <property type="match status" value="1"/>
</dbReference>
<organism evidence="5 6">
    <name type="scientific">Papiliotrema laurentii</name>
    <name type="common">Cryptococcus laurentii</name>
    <dbReference type="NCBI Taxonomy" id="5418"/>
    <lineage>
        <taxon>Eukaryota</taxon>
        <taxon>Fungi</taxon>
        <taxon>Dikarya</taxon>
        <taxon>Basidiomycota</taxon>
        <taxon>Agaricomycotina</taxon>
        <taxon>Tremellomycetes</taxon>
        <taxon>Tremellales</taxon>
        <taxon>Rhynchogastremaceae</taxon>
        <taxon>Papiliotrema</taxon>
    </lineage>
</organism>
<dbReference type="GO" id="GO:0000381">
    <property type="term" value="P:regulation of alternative mRNA splicing, via spliceosome"/>
    <property type="evidence" value="ECO:0007669"/>
    <property type="project" value="TreeGrafter"/>
</dbReference>
<feature type="region of interest" description="Disordered" evidence="2">
    <location>
        <begin position="280"/>
        <end position="321"/>
    </location>
</feature>
<dbReference type="PROSITE" id="PS50102">
    <property type="entry name" value="RRM"/>
    <property type="match status" value="1"/>
</dbReference>
<dbReference type="Pfam" id="PF25701">
    <property type="entry name" value="RRM_YTH1"/>
    <property type="match status" value="1"/>
</dbReference>
<evidence type="ECO:0000256" key="1">
    <source>
        <dbReference type="PROSITE-ProRule" id="PRU00176"/>
    </source>
</evidence>
<dbReference type="EMBL" id="JAODAN010000003">
    <property type="protein sequence ID" value="KAK1925835.1"/>
    <property type="molecule type" value="Genomic_DNA"/>
</dbReference>
<dbReference type="InterPro" id="IPR035979">
    <property type="entry name" value="RBD_domain_sf"/>
</dbReference>